<keyword evidence="1" id="KW-0812">Transmembrane</keyword>
<name>A0A644Y0W7_9ZZZZ</name>
<proteinExistence type="predicted"/>
<keyword evidence="1" id="KW-1133">Transmembrane helix</keyword>
<accession>A0A644Y0W7</accession>
<keyword evidence="1" id="KW-0472">Membrane</keyword>
<dbReference type="EMBL" id="VSSQ01003749">
    <property type="protein sequence ID" value="MPM22162.1"/>
    <property type="molecule type" value="Genomic_DNA"/>
</dbReference>
<organism evidence="2">
    <name type="scientific">bioreactor metagenome</name>
    <dbReference type="NCBI Taxonomy" id="1076179"/>
    <lineage>
        <taxon>unclassified sequences</taxon>
        <taxon>metagenomes</taxon>
        <taxon>ecological metagenomes</taxon>
    </lineage>
</organism>
<feature type="transmembrane region" description="Helical" evidence="1">
    <location>
        <begin position="21"/>
        <end position="46"/>
    </location>
</feature>
<reference evidence="2" key="1">
    <citation type="submission" date="2019-08" db="EMBL/GenBank/DDBJ databases">
        <authorList>
            <person name="Kucharzyk K."/>
            <person name="Murdoch R.W."/>
            <person name="Higgins S."/>
            <person name="Loffler F."/>
        </authorList>
    </citation>
    <scope>NUCLEOTIDE SEQUENCE</scope>
</reference>
<evidence type="ECO:0000256" key="1">
    <source>
        <dbReference type="SAM" id="Phobius"/>
    </source>
</evidence>
<sequence length="256" mass="28364">MDQKKGNRLNNKGKKKRQDMYGVLLTGFVTWVLIALLLFFGVRWLVKAGLAQREEVVDNPPVVPEAPVQPTPPVIEDDAIDYAKLAAGDELYVGVVSTLVTMGFPDFTDIKGVDEENIISFGVWEVLKSSRYSKGMSYADDRVYIDAAYVEQAVREELGYTGTITHRTVSLYGEFKYDMLSNRYSAPSYGIAYGTLPVVRTCTVRDGIVTLVVDCYPMSEEQEESEVKTEPSGTIKFTLDVSGDVPIVESKQTVSG</sequence>
<comment type="caution">
    <text evidence="2">The sequence shown here is derived from an EMBL/GenBank/DDBJ whole genome shotgun (WGS) entry which is preliminary data.</text>
</comment>
<evidence type="ECO:0000313" key="2">
    <source>
        <dbReference type="EMBL" id="MPM22162.1"/>
    </source>
</evidence>
<protein>
    <submittedName>
        <fullName evidence="2">Uncharacterized protein</fullName>
    </submittedName>
</protein>
<gene>
    <name evidence="2" type="ORF">SDC9_68613</name>
</gene>
<dbReference type="AlphaFoldDB" id="A0A644Y0W7"/>